<feature type="compositionally biased region" description="Basic and acidic residues" evidence="7">
    <location>
        <begin position="229"/>
        <end position="256"/>
    </location>
</feature>
<dbReference type="VEuPathDB" id="FungiDB:CNL05735"/>
<accession>A0A0S2M649</accession>
<evidence type="ECO:0000256" key="2">
    <source>
        <dbReference type="ARBA" id="ARBA00006824"/>
    </source>
</evidence>
<proteinExistence type="inferred from homology"/>
<dbReference type="EMBL" id="AE017352">
    <property type="protein sequence ID" value="ALO69698.1"/>
    <property type="molecule type" value="Genomic_DNA"/>
</dbReference>
<comment type="similarity">
    <text evidence="2 6">Belongs to the peroxisomal membrane protein PXMP2/4 family.</text>
</comment>
<dbReference type="KEGG" id="cne:CNL05735"/>
<evidence type="ECO:0000256" key="1">
    <source>
        <dbReference type="ARBA" id="ARBA00004141"/>
    </source>
</evidence>
<dbReference type="PANTHER" id="PTHR11266:SF17">
    <property type="entry name" value="PROTEIN MPV17"/>
    <property type="match status" value="1"/>
</dbReference>
<dbReference type="AlphaFoldDB" id="A0A0S2M649"/>
<comment type="subcellular location">
    <subcellularLocation>
        <location evidence="1">Membrane</location>
        <topology evidence="1">Multi-pass membrane protein</topology>
    </subcellularLocation>
</comment>
<evidence type="ECO:0000313" key="9">
    <source>
        <dbReference type="Proteomes" id="UP000002149"/>
    </source>
</evidence>
<evidence type="ECO:0000256" key="7">
    <source>
        <dbReference type="SAM" id="MobiDB-lite"/>
    </source>
</evidence>
<dbReference type="GeneID" id="36393129"/>
<keyword evidence="5" id="KW-0472">Membrane</keyword>
<dbReference type="InParanoid" id="A0A0S2M649"/>
<protein>
    <recommendedName>
        <fullName evidence="10">Protein SYM1</fullName>
    </recommendedName>
</protein>
<dbReference type="Pfam" id="PF04117">
    <property type="entry name" value="Mpv17_PMP22"/>
    <property type="match status" value="1"/>
</dbReference>
<evidence type="ECO:0000256" key="5">
    <source>
        <dbReference type="ARBA" id="ARBA00023136"/>
    </source>
</evidence>
<dbReference type="PANTHER" id="PTHR11266">
    <property type="entry name" value="PEROXISOMAL MEMBRANE PROTEIN 2, PXMP2 MPV17"/>
    <property type="match status" value="1"/>
</dbReference>
<dbReference type="PaxDb" id="214684-A0A0S2M649"/>
<dbReference type="STRING" id="214684.A0A0S2M649"/>
<name>A0A0S2M649_CRYD1</name>
<keyword evidence="4" id="KW-1133">Transmembrane helix</keyword>
<sequence length="267" mass="30155">MSAISRPITSRLWNHYTTALRERPLRTKMIQSGVLFITADIVAQLGIEGRSLRRAISGEEGDEVYEPLRTARLVSYGTIIFAPLAHMWLSTLEKISLSSRWTTLASRLVLDMTVWSPCVTFMFPTSLGLLEGKSIKEVRHKVAMGWFPTWQKAVCVFGPTQILNFTLVPAQHRLLFVQSVGMCWNIFLSWQNNRNNKVLAAATLKLAVARVHVSEIESEENPEENEVEQAEKELEKAQAAVKRAEEKKERMRKEGGEAGVGVRMGWS</sequence>
<reference evidence="8 9" key="1">
    <citation type="journal article" date="2005" name="Science">
        <title>The genome of the basidiomycetous yeast and human pathogen Cryptococcus neoformans.</title>
        <authorList>
            <person name="Loftus B.J."/>
            <person name="Fung E."/>
            <person name="Roncaglia P."/>
            <person name="Rowley D."/>
            <person name="Amedeo P."/>
            <person name="Bruno D."/>
            <person name="Vamathevan J."/>
            <person name="Miranda M."/>
            <person name="Anderson I.J."/>
            <person name="Fraser J.A."/>
            <person name="Allen J.E."/>
            <person name="Bosdet I.E."/>
            <person name="Brent M.R."/>
            <person name="Chiu R."/>
            <person name="Doering T.L."/>
            <person name="Donlin M.J."/>
            <person name="D'Souza C.A."/>
            <person name="Fox D.S."/>
            <person name="Grinberg V."/>
            <person name="Fu J."/>
            <person name="Fukushima M."/>
            <person name="Haas B.J."/>
            <person name="Huang J.C."/>
            <person name="Janbon G."/>
            <person name="Jones S.J."/>
            <person name="Koo H.L."/>
            <person name="Krzywinski M.I."/>
            <person name="Kwon-Chung J.K."/>
            <person name="Lengeler K.B."/>
            <person name="Maiti R."/>
            <person name="Marra M.A."/>
            <person name="Marra R.E."/>
            <person name="Mathewson C.A."/>
            <person name="Mitchell T.G."/>
            <person name="Pertea M."/>
            <person name="Riggs F.R."/>
            <person name="Salzberg S.L."/>
            <person name="Schein J.E."/>
            <person name="Shvartsbeyn A."/>
            <person name="Shin H."/>
            <person name="Shumway M."/>
            <person name="Specht C.A."/>
            <person name="Suh B.B."/>
            <person name="Tenney A."/>
            <person name="Utterback T.R."/>
            <person name="Wickes B.L."/>
            <person name="Wortman J.R."/>
            <person name="Wye N.H."/>
            <person name="Kronstad J.W."/>
            <person name="Lodge J.K."/>
            <person name="Heitman J."/>
            <person name="Davis R.W."/>
            <person name="Fraser C.M."/>
            <person name="Hyman R.W."/>
        </authorList>
    </citation>
    <scope>NUCLEOTIDE SEQUENCE [LARGE SCALE GENOMIC DNA]</scope>
    <source>
        <strain evidence="9">JEC21 / ATCC MYA-565</strain>
    </source>
</reference>
<evidence type="ECO:0000256" key="6">
    <source>
        <dbReference type="RuleBase" id="RU363053"/>
    </source>
</evidence>
<keyword evidence="3" id="KW-0812">Transmembrane</keyword>
<feature type="compositionally biased region" description="Acidic residues" evidence="7">
    <location>
        <begin position="217"/>
        <end position="228"/>
    </location>
</feature>
<dbReference type="Proteomes" id="UP000002149">
    <property type="component" value="Chromosome 12"/>
</dbReference>
<organism evidence="8 9">
    <name type="scientific">Cryptococcus deneoformans (strain JEC21 / ATCC MYA-565)</name>
    <name type="common">Cryptococcus neoformans var. neoformans serotype D</name>
    <dbReference type="NCBI Taxonomy" id="214684"/>
    <lineage>
        <taxon>Eukaryota</taxon>
        <taxon>Fungi</taxon>
        <taxon>Dikarya</taxon>
        <taxon>Basidiomycota</taxon>
        <taxon>Agaricomycotina</taxon>
        <taxon>Tremellomycetes</taxon>
        <taxon>Tremellales</taxon>
        <taxon>Cryptococcaceae</taxon>
        <taxon>Cryptococcus</taxon>
        <taxon>Cryptococcus neoformans species complex</taxon>
    </lineage>
</organism>
<evidence type="ECO:0000313" key="8">
    <source>
        <dbReference type="EMBL" id="ALO69698.1"/>
    </source>
</evidence>
<dbReference type="OrthoDB" id="430207at2759"/>
<dbReference type="GO" id="GO:0016020">
    <property type="term" value="C:membrane"/>
    <property type="evidence" value="ECO:0007669"/>
    <property type="project" value="UniProtKB-SubCell"/>
</dbReference>
<dbReference type="GO" id="GO:0005737">
    <property type="term" value="C:cytoplasm"/>
    <property type="evidence" value="ECO:0000318"/>
    <property type="project" value="GO_Central"/>
</dbReference>
<feature type="region of interest" description="Disordered" evidence="7">
    <location>
        <begin position="217"/>
        <end position="267"/>
    </location>
</feature>
<evidence type="ECO:0008006" key="10">
    <source>
        <dbReference type="Google" id="ProtNLM"/>
    </source>
</evidence>
<dbReference type="InterPro" id="IPR007248">
    <property type="entry name" value="Mpv17_PMP22"/>
</dbReference>
<gene>
    <name evidence="8" type="ordered locus">CNL05735</name>
</gene>
<dbReference type="RefSeq" id="XP_024514670.1">
    <property type="nucleotide sequence ID" value="XM_024658838.1"/>
</dbReference>
<keyword evidence="9" id="KW-1185">Reference proteome</keyword>
<evidence type="ECO:0000256" key="4">
    <source>
        <dbReference type="ARBA" id="ARBA00022989"/>
    </source>
</evidence>
<evidence type="ECO:0000256" key="3">
    <source>
        <dbReference type="ARBA" id="ARBA00022692"/>
    </source>
</evidence>
<dbReference type="GO" id="GO:0005739">
    <property type="term" value="C:mitochondrion"/>
    <property type="evidence" value="ECO:0000318"/>
    <property type="project" value="GO_Central"/>
</dbReference>